<accession>A0A0E0DS33</accession>
<feature type="domain" description="DUF4220" evidence="2">
    <location>
        <begin position="47"/>
        <end position="363"/>
    </location>
</feature>
<dbReference type="Pfam" id="PF13968">
    <property type="entry name" value="DUF4220"/>
    <property type="match status" value="1"/>
</dbReference>
<proteinExistence type="predicted"/>
<keyword evidence="4" id="KW-1185">Reference proteome</keyword>
<dbReference type="eggNOG" id="ENOG502QQBP">
    <property type="taxonomic scope" value="Eukaryota"/>
</dbReference>
<dbReference type="EnsemblPlants" id="OMERI05G15890.1">
    <property type="protein sequence ID" value="OMERI05G15890.1"/>
    <property type="gene ID" value="OMERI05G15890"/>
</dbReference>
<evidence type="ECO:0000256" key="1">
    <source>
        <dbReference type="SAM" id="Phobius"/>
    </source>
</evidence>
<dbReference type="HOGENOM" id="CLU_009180_6_0_1"/>
<feature type="transmembrane region" description="Helical" evidence="1">
    <location>
        <begin position="109"/>
        <end position="128"/>
    </location>
</feature>
<feature type="transmembrane region" description="Helical" evidence="1">
    <location>
        <begin position="13"/>
        <end position="33"/>
    </location>
</feature>
<dbReference type="PANTHER" id="PTHR31325">
    <property type="entry name" value="OS01G0798800 PROTEIN-RELATED"/>
    <property type="match status" value="1"/>
</dbReference>
<sequence length="631" mass="71516">MKNLVELYYEREIQLFVLVSFALQVFLFFTGSLRRRSTNIFLSVSIWTAYLGADWVAVYALGNLSRVQESIISRRSQLPLSFFWAPFLLIHLGGQDTITAFAMEDNDLWLRHFLNLVVQVVLAVYVFWKSARRQSVELIVSGVFVFIVGVIKYGERTWSLKGGSSKSLESSPGHHYKQRFPELRDSDCDYRNMVSNALCSMFNVLNVFAARNLFGYSFPSVGPDDTQVDAKKMFKLVELELAMMYDDLYTKALVLRTRTGIILRCISHACSFVAFALFLASDKDRYIGVDIAITYSLFIGGFFLDFCAMFIVITSPWTWVWLKAAQKRDWLANLSWFLFSSDIGWPERRPLWSSSIGQYSLLSWDSGTDQPTRSCNQKVMAMVRRSARLVGVGKKNLFWMSKLLDTKFLEVDEKTMEFVVEGINRIHDEFSDVASRAWPKLGPFLETIRVHFTADFGAAIVVIHSFTEEYLMNAAAAAAAEEEEEEEAGQGGEANDMMEVCRKLSNYMMYLLVNHPSMLPLNFSSEATLAEAAQLMKVVRGRALEEMVDPCDETLREMVAMWTRLLIYTAGKSRGPMHAAELACGGELITFVWLLMVKAGLGDSEAKRILIANSACADTNTKEAYAFYFAS</sequence>
<feature type="transmembrane region" description="Helical" evidence="1">
    <location>
        <begin position="134"/>
        <end position="151"/>
    </location>
</feature>
<dbReference type="InterPro" id="IPR007658">
    <property type="entry name" value="DUF594"/>
</dbReference>
<keyword evidence="1" id="KW-0472">Membrane</keyword>
<dbReference type="Pfam" id="PF04578">
    <property type="entry name" value="DUF594"/>
    <property type="match status" value="1"/>
</dbReference>
<evidence type="ECO:0000313" key="3">
    <source>
        <dbReference type="EnsemblPlants" id="OMERI05G15890.1"/>
    </source>
</evidence>
<evidence type="ECO:0000313" key="4">
    <source>
        <dbReference type="Proteomes" id="UP000008021"/>
    </source>
</evidence>
<keyword evidence="1" id="KW-1133">Transmembrane helix</keyword>
<feature type="transmembrane region" description="Helical" evidence="1">
    <location>
        <begin position="292"/>
        <end position="322"/>
    </location>
</feature>
<evidence type="ECO:0000259" key="2">
    <source>
        <dbReference type="Pfam" id="PF13968"/>
    </source>
</evidence>
<reference evidence="3" key="2">
    <citation type="submission" date="2018-05" db="EMBL/GenBank/DDBJ databases">
        <title>OmerRS3 (Oryza meridionalis Reference Sequence Version 3).</title>
        <authorList>
            <person name="Zhang J."/>
            <person name="Kudrna D."/>
            <person name="Lee S."/>
            <person name="Talag J."/>
            <person name="Welchert J."/>
            <person name="Wing R.A."/>
        </authorList>
    </citation>
    <scope>NUCLEOTIDE SEQUENCE [LARGE SCALE GENOMIC DNA]</scope>
    <source>
        <strain evidence="3">cv. OR44</strain>
    </source>
</reference>
<feature type="transmembrane region" description="Helical" evidence="1">
    <location>
        <begin position="82"/>
        <end position="102"/>
    </location>
</feature>
<reference evidence="3" key="1">
    <citation type="submission" date="2015-04" db="UniProtKB">
        <authorList>
            <consortium name="EnsemblPlants"/>
        </authorList>
    </citation>
    <scope>IDENTIFICATION</scope>
</reference>
<dbReference type="AlphaFoldDB" id="A0A0E0DS33"/>
<dbReference type="STRING" id="40149.A0A0E0DS33"/>
<dbReference type="InterPro" id="IPR025315">
    <property type="entry name" value="DUF4220"/>
</dbReference>
<feature type="transmembrane region" description="Helical" evidence="1">
    <location>
        <begin position="261"/>
        <end position="280"/>
    </location>
</feature>
<feature type="transmembrane region" description="Helical" evidence="1">
    <location>
        <begin position="40"/>
        <end position="62"/>
    </location>
</feature>
<name>A0A0E0DS33_9ORYZ</name>
<dbReference type="Gramene" id="OMERI05G15890.1">
    <property type="protein sequence ID" value="OMERI05G15890.1"/>
    <property type="gene ID" value="OMERI05G15890"/>
</dbReference>
<keyword evidence="1" id="KW-0812">Transmembrane</keyword>
<protein>
    <recommendedName>
        <fullName evidence="2">DUF4220 domain-containing protein</fullName>
    </recommendedName>
</protein>
<organism evidence="3">
    <name type="scientific">Oryza meridionalis</name>
    <dbReference type="NCBI Taxonomy" id="40149"/>
    <lineage>
        <taxon>Eukaryota</taxon>
        <taxon>Viridiplantae</taxon>
        <taxon>Streptophyta</taxon>
        <taxon>Embryophyta</taxon>
        <taxon>Tracheophyta</taxon>
        <taxon>Spermatophyta</taxon>
        <taxon>Magnoliopsida</taxon>
        <taxon>Liliopsida</taxon>
        <taxon>Poales</taxon>
        <taxon>Poaceae</taxon>
        <taxon>BOP clade</taxon>
        <taxon>Oryzoideae</taxon>
        <taxon>Oryzeae</taxon>
        <taxon>Oryzinae</taxon>
        <taxon>Oryza</taxon>
    </lineage>
</organism>
<dbReference type="Proteomes" id="UP000008021">
    <property type="component" value="Chromosome 5"/>
</dbReference>